<dbReference type="EMBL" id="CP097509">
    <property type="protein sequence ID" value="URE20115.1"/>
    <property type="molecule type" value="Genomic_DNA"/>
</dbReference>
<evidence type="ECO:0000313" key="4">
    <source>
        <dbReference type="Proteomes" id="UP001055439"/>
    </source>
</evidence>
<evidence type="ECO:0000313" key="3">
    <source>
        <dbReference type="EMBL" id="URE20115.1"/>
    </source>
</evidence>
<keyword evidence="4" id="KW-1185">Reference proteome</keyword>
<organism evidence="3 4">
    <name type="scientific">Musa troglodytarum</name>
    <name type="common">fe'i banana</name>
    <dbReference type="NCBI Taxonomy" id="320322"/>
    <lineage>
        <taxon>Eukaryota</taxon>
        <taxon>Viridiplantae</taxon>
        <taxon>Streptophyta</taxon>
        <taxon>Embryophyta</taxon>
        <taxon>Tracheophyta</taxon>
        <taxon>Spermatophyta</taxon>
        <taxon>Magnoliopsida</taxon>
        <taxon>Liliopsida</taxon>
        <taxon>Zingiberales</taxon>
        <taxon>Musaceae</taxon>
        <taxon>Musa</taxon>
    </lineage>
</organism>
<accession>A0A9E7GSG0</accession>
<evidence type="ECO:0000256" key="1">
    <source>
        <dbReference type="SAM" id="MobiDB-lite"/>
    </source>
</evidence>
<gene>
    <name evidence="3" type="ORF">MUK42_37375</name>
</gene>
<feature type="compositionally biased region" description="Pro residues" evidence="1">
    <location>
        <begin position="70"/>
        <end position="81"/>
    </location>
</feature>
<feature type="chain" id="PRO_5039206567" evidence="2">
    <location>
        <begin position="25"/>
        <end position="81"/>
    </location>
</feature>
<evidence type="ECO:0000256" key="2">
    <source>
        <dbReference type="SAM" id="SignalP"/>
    </source>
</evidence>
<dbReference type="AlphaFoldDB" id="A0A9E7GSG0"/>
<name>A0A9E7GSG0_9LILI</name>
<reference evidence="3" key="1">
    <citation type="submission" date="2022-05" db="EMBL/GenBank/DDBJ databases">
        <title>The Musa troglodytarum L. genome provides insights into the mechanism of non-climacteric behaviour and enrichment of carotenoids.</title>
        <authorList>
            <person name="Wang J."/>
        </authorList>
    </citation>
    <scope>NUCLEOTIDE SEQUENCE</scope>
    <source>
        <tissue evidence="3">Leaf</tissue>
    </source>
</reference>
<dbReference type="Proteomes" id="UP001055439">
    <property type="component" value="Chromosome 7"/>
</dbReference>
<protein>
    <submittedName>
        <fullName evidence="3">Uncharacterized protein</fullName>
    </submittedName>
</protein>
<proteinExistence type="predicted"/>
<sequence>MVPLNPIAHCLKWFLVPQLQIASALVDPALIVSPAAGPMGINKTLAKHSDDPYARASGVTREQEEHHLPTHPPPPPAIFSL</sequence>
<feature type="region of interest" description="Disordered" evidence="1">
    <location>
        <begin position="43"/>
        <end position="81"/>
    </location>
</feature>
<keyword evidence="2" id="KW-0732">Signal</keyword>
<feature type="signal peptide" evidence="2">
    <location>
        <begin position="1"/>
        <end position="24"/>
    </location>
</feature>